<dbReference type="AlphaFoldDB" id="A0A5E8B454"/>
<dbReference type="SFLD" id="SFLDS00019">
    <property type="entry name" value="Glutathione_Transferase_(cytos"/>
    <property type="match status" value="1"/>
</dbReference>
<dbReference type="InterPro" id="IPR036282">
    <property type="entry name" value="Glutathione-S-Trfase_C_sf"/>
</dbReference>
<organism evidence="4 5">
    <name type="scientific">Magnusiomyces paraingens</name>
    <dbReference type="NCBI Taxonomy" id="2606893"/>
    <lineage>
        <taxon>Eukaryota</taxon>
        <taxon>Fungi</taxon>
        <taxon>Dikarya</taxon>
        <taxon>Ascomycota</taxon>
        <taxon>Saccharomycotina</taxon>
        <taxon>Dipodascomycetes</taxon>
        <taxon>Dipodascales</taxon>
        <taxon>Dipodascaceae</taxon>
        <taxon>Magnusiomyces</taxon>
    </lineage>
</organism>
<dbReference type="RefSeq" id="XP_031851423.1">
    <property type="nucleotide sequence ID" value="XM_031995532.1"/>
</dbReference>
<gene>
    <name evidence="4" type="ORF">SAPINGB_P000809</name>
</gene>
<evidence type="ECO:0000313" key="4">
    <source>
        <dbReference type="EMBL" id="VVT45601.1"/>
    </source>
</evidence>
<evidence type="ECO:0000259" key="3">
    <source>
        <dbReference type="PROSITE" id="PS50405"/>
    </source>
</evidence>
<feature type="domain" description="GST N-terminal" evidence="2">
    <location>
        <begin position="14"/>
        <end position="100"/>
    </location>
</feature>
<accession>A0A5E8B454</accession>
<dbReference type="PANTHER" id="PTHR44051:SF8">
    <property type="entry name" value="GLUTATHIONE S-TRANSFERASE GSTA"/>
    <property type="match status" value="1"/>
</dbReference>
<dbReference type="GeneID" id="43579632"/>
<evidence type="ECO:0000313" key="5">
    <source>
        <dbReference type="Proteomes" id="UP000398389"/>
    </source>
</evidence>
<dbReference type="SUPFAM" id="SSF52833">
    <property type="entry name" value="Thioredoxin-like"/>
    <property type="match status" value="1"/>
</dbReference>
<dbReference type="InterPro" id="IPR040079">
    <property type="entry name" value="Glutathione_S-Trfase"/>
</dbReference>
<dbReference type="SFLD" id="SFLDG01151">
    <property type="entry name" value="Main.2:_Nu-like"/>
    <property type="match status" value="1"/>
</dbReference>
<dbReference type="Proteomes" id="UP000398389">
    <property type="component" value="Unassembled WGS sequence"/>
</dbReference>
<dbReference type="PROSITE" id="PS50404">
    <property type="entry name" value="GST_NTER"/>
    <property type="match status" value="1"/>
</dbReference>
<dbReference type="CDD" id="cd03048">
    <property type="entry name" value="GST_N_Ure2p_like"/>
    <property type="match status" value="1"/>
</dbReference>
<dbReference type="PROSITE" id="PS50405">
    <property type="entry name" value="GST_CTER"/>
    <property type="match status" value="1"/>
</dbReference>
<dbReference type="InterPro" id="IPR036249">
    <property type="entry name" value="Thioredoxin-like_sf"/>
</dbReference>
<dbReference type="Gene3D" id="1.20.1050.10">
    <property type="match status" value="1"/>
</dbReference>
<dbReference type="OrthoDB" id="422574at2759"/>
<dbReference type="InterPro" id="IPR004046">
    <property type="entry name" value="GST_C"/>
</dbReference>
<evidence type="ECO:0000259" key="2">
    <source>
        <dbReference type="PROSITE" id="PS50404"/>
    </source>
</evidence>
<protein>
    <recommendedName>
        <fullName evidence="6">Glutathione S-transferase</fullName>
    </recommendedName>
</protein>
<dbReference type="Gene3D" id="3.40.30.10">
    <property type="entry name" value="Glutaredoxin"/>
    <property type="match status" value="1"/>
</dbReference>
<dbReference type="InterPro" id="IPR004045">
    <property type="entry name" value="Glutathione_S-Trfase_N"/>
</dbReference>
<dbReference type="Pfam" id="PF00043">
    <property type="entry name" value="GST_C"/>
    <property type="match status" value="1"/>
</dbReference>
<evidence type="ECO:0008006" key="6">
    <source>
        <dbReference type="Google" id="ProtNLM"/>
    </source>
</evidence>
<dbReference type="EMBL" id="CABVLU010000001">
    <property type="protein sequence ID" value="VVT45601.1"/>
    <property type="molecule type" value="Genomic_DNA"/>
</dbReference>
<reference evidence="4 5" key="1">
    <citation type="submission" date="2019-09" db="EMBL/GenBank/DDBJ databases">
        <authorList>
            <person name="Brejova B."/>
        </authorList>
    </citation>
    <scope>NUCLEOTIDE SEQUENCE [LARGE SCALE GENOMIC DNA]</scope>
</reference>
<feature type="domain" description="GST C-terminal" evidence="3">
    <location>
        <begin position="107"/>
        <end position="244"/>
    </location>
</feature>
<name>A0A5E8B454_9ASCO</name>
<proteinExistence type="inferred from homology"/>
<comment type="similarity">
    <text evidence="1">Belongs to the GST superfamily.</text>
</comment>
<dbReference type="SFLD" id="SFLDG00358">
    <property type="entry name" value="Main_(cytGST)"/>
    <property type="match status" value="1"/>
</dbReference>
<dbReference type="InterPro" id="IPR010987">
    <property type="entry name" value="Glutathione-S-Trfase_C-like"/>
</dbReference>
<dbReference type="PANTHER" id="PTHR44051">
    <property type="entry name" value="GLUTATHIONE S-TRANSFERASE-RELATED"/>
    <property type="match status" value="1"/>
</dbReference>
<evidence type="ECO:0000256" key="1">
    <source>
        <dbReference type="ARBA" id="ARBA00007409"/>
    </source>
</evidence>
<sequence length="249" mass="27825">MSFKNIPKEFAPAPRGITLYSLGTSNGVKISIALSLLNLPYTLHIIDISKNIQKEPWFVEINPNGRIPAILDIDESGNVTNVWESAAILLYLVDKYDKKHKISFPRGSPEYLESLEWLIFQVAGVGPMQGQAGHFKFYAPEQIPYGVKRYTEETRRLYSVLEKQLTDNGSGFLVGDHISIADVATVGWVSVSYSLGIDLAKEFPAVHDWVQRVIDTPGVYEGFNAHGTWRGFTQGPWKAPQTPTLSDQK</sequence>
<dbReference type="SUPFAM" id="SSF47616">
    <property type="entry name" value="GST C-terminal domain-like"/>
    <property type="match status" value="1"/>
</dbReference>
<keyword evidence="5" id="KW-1185">Reference proteome</keyword>
<dbReference type="Pfam" id="PF13409">
    <property type="entry name" value="GST_N_2"/>
    <property type="match status" value="1"/>
</dbReference>